<dbReference type="EMBL" id="KI925457">
    <property type="protein sequence ID" value="ETW82576.1"/>
    <property type="molecule type" value="Genomic_DNA"/>
</dbReference>
<sequence>MEANYAIQDMRNNRLALMDLGFETSFYVLEWKTYMISHLDYDCPIGKQFGPPEGINAESTRIENANKYLSMINYLFSDVIVIWRVWVMSEHNMKLVSFLALLSLGCAVASLISINHLSRLYVFLIVAYSTTLATNLISTIFMAVKSWQHRRLIKTYLGDVCTKSQTGSILALLIETGSMYCLMYMRQISFFVVAVWSGFWENYTGNILVLGGMVQISGSYPTAVIALAAFQKTAWDMSIGMASRNVSERHVAPRHTRAASSTIQIGYYQHTSALDGRLKEDSAPADLAENV</sequence>
<keyword evidence="3" id="KW-1185">Reference proteome</keyword>
<feature type="transmembrane region" description="Helical" evidence="1">
    <location>
        <begin position="95"/>
        <end position="114"/>
    </location>
</feature>
<evidence type="ECO:0000256" key="1">
    <source>
        <dbReference type="SAM" id="Phobius"/>
    </source>
</evidence>
<organism evidence="2 3">
    <name type="scientific">Heterobasidion irregulare (strain TC 32-1)</name>
    <dbReference type="NCBI Taxonomy" id="747525"/>
    <lineage>
        <taxon>Eukaryota</taxon>
        <taxon>Fungi</taxon>
        <taxon>Dikarya</taxon>
        <taxon>Basidiomycota</taxon>
        <taxon>Agaricomycotina</taxon>
        <taxon>Agaricomycetes</taxon>
        <taxon>Russulales</taxon>
        <taxon>Bondarzewiaceae</taxon>
        <taxon>Heterobasidion</taxon>
        <taxon>Heterobasidion annosum species complex</taxon>
    </lineage>
</organism>
<dbReference type="Proteomes" id="UP000030671">
    <property type="component" value="Unassembled WGS sequence"/>
</dbReference>
<feature type="transmembrane region" description="Helical" evidence="1">
    <location>
        <begin position="206"/>
        <end position="230"/>
    </location>
</feature>
<reference evidence="2 3" key="1">
    <citation type="journal article" date="2012" name="New Phytol.">
        <title>Insight into trade-off between wood decay and parasitism from the genome of a fungal forest pathogen.</title>
        <authorList>
            <person name="Olson A."/>
            <person name="Aerts A."/>
            <person name="Asiegbu F."/>
            <person name="Belbahri L."/>
            <person name="Bouzid O."/>
            <person name="Broberg A."/>
            <person name="Canback B."/>
            <person name="Coutinho P.M."/>
            <person name="Cullen D."/>
            <person name="Dalman K."/>
            <person name="Deflorio G."/>
            <person name="van Diepen L.T."/>
            <person name="Dunand C."/>
            <person name="Duplessis S."/>
            <person name="Durling M."/>
            <person name="Gonthier P."/>
            <person name="Grimwood J."/>
            <person name="Fossdal C.G."/>
            <person name="Hansson D."/>
            <person name="Henrissat B."/>
            <person name="Hietala A."/>
            <person name="Himmelstrand K."/>
            <person name="Hoffmeister D."/>
            <person name="Hogberg N."/>
            <person name="James T.Y."/>
            <person name="Karlsson M."/>
            <person name="Kohler A."/>
            <person name="Kues U."/>
            <person name="Lee Y.H."/>
            <person name="Lin Y.C."/>
            <person name="Lind M."/>
            <person name="Lindquist E."/>
            <person name="Lombard V."/>
            <person name="Lucas S."/>
            <person name="Lunden K."/>
            <person name="Morin E."/>
            <person name="Murat C."/>
            <person name="Park J."/>
            <person name="Raffaello T."/>
            <person name="Rouze P."/>
            <person name="Salamov A."/>
            <person name="Schmutz J."/>
            <person name="Solheim H."/>
            <person name="Stahlberg J."/>
            <person name="Velez H."/>
            <person name="de Vries R.P."/>
            <person name="Wiebenga A."/>
            <person name="Woodward S."/>
            <person name="Yakovlev I."/>
            <person name="Garbelotto M."/>
            <person name="Martin F."/>
            <person name="Grigoriev I.V."/>
            <person name="Stenlid J."/>
        </authorList>
    </citation>
    <scope>NUCLEOTIDE SEQUENCE [LARGE SCALE GENOMIC DNA]</scope>
    <source>
        <strain evidence="2 3">TC 32-1</strain>
    </source>
</reference>
<evidence type="ECO:0000313" key="3">
    <source>
        <dbReference type="Proteomes" id="UP000030671"/>
    </source>
</evidence>
<accession>W4KBX0</accession>
<dbReference type="InParanoid" id="W4KBX0"/>
<dbReference type="GeneID" id="20674093"/>
<keyword evidence="1" id="KW-1133">Transmembrane helix</keyword>
<dbReference type="AlphaFoldDB" id="W4KBX0"/>
<keyword evidence="1" id="KW-0812">Transmembrane</keyword>
<dbReference type="HOGENOM" id="CLU_044614_9_2_1"/>
<gene>
    <name evidence="2" type="ORF">HETIRDRAFT_426200</name>
</gene>
<keyword evidence="1" id="KW-0472">Membrane</keyword>
<dbReference type="OrthoDB" id="3214103at2759"/>
<dbReference type="RefSeq" id="XP_009544930.1">
    <property type="nucleotide sequence ID" value="XM_009546635.1"/>
</dbReference>
<name>W4KBX0_HETIT</name>
<feature type="transmembrane region" description="Helical" evidence="1">
    <location>
        <begin position="120"/>
        <end position="144"/>
    </location>
</feature>
<dbReference type="KEGG" id="hir:HETIRDRAFT_426200"/>
<evidence type="ECO:0000313" key="2">
    <source>
        <dbReference type="EMBL" id="ETW82576.1"/>
    </source>
</evidence>
<proteinExistence type="predicted"/>
<protein>
    <submittedName>
        <fullName evidence="2">Uncharacterized protein</fullName>
    </submittedName>
</protein>